<accession>A0A938BL33</accession>
<keyword evidence="7" id="KW-0732">Signal</keyword>
<evidence type="ECO:0000256" key="4">
    <source>
        <dbReference type="ARBA" id="ARBA00048488"/>
    </source>
</evidence>
<dbReference type="InterPro" id="IPR002579">
    <property type="entry name" value="Met_Sox_Rdtase_MsrB_dom"/>
</dbReference>
<evidence type="ECO:0000256" key="5">
    <source>
        <dbReference type="ARBA" id="ARBA00048782"/>
    </source>
</evidence>
<dbReference type="PANTHER" id="PTHR43774:SF1">
    <property type="entry name" value="PEPTIDE METHIONINE SULFOXIDE REDUCTASE MSRA 2"/>
    <property type="match status" value="1"/>
</dbReference>
<feature type="chain" id="PRO_5036953821" description="Peptide methionine sulfoxide reductase MsrA" evidence="7">
    <location>
        <begin position="28"/>
        <end position="351"/>
    </location>
</feature>
<dbReference type="Proteomes" id="UP000748308">
    <property type="component" value="Unassembled WGS sequence"/>
</dbReference>
<comment type="similarity">
    <text evidence="6">Belongs to the MsrA Met sulfoxide reductase family.</text>
</comment>
<dbReference type="PROSITE" id="PS51790">
    <property type="entry name" value="MSRB"/>
    <property type="match status" value="1"/>
</dbReference>
<evidence type="ECO:0000313" key="10">
    <source>
        <dbReference type="Proteomes" id="UP000748308"/>
    </source>
</evidence>
<dbReference type="EMBL" id="VGIY01000028">
    <property type="protein sequence ID" value="MBM3316634.1"/>
    <property type="molecule type" value="Genomic_DNA"/>
</dbReference>
<gene>
    <name evidence="6" type="primary">msrA</name>
    <name evidence="9" type="ORF">FJY75_02165</name>
</gene>
<dbReference type="InterPro" id="IPR002569">
    <property type="entry name" value="Met_Sox_Rdtase_MsrA_dom"/>
</dbReference>
<comment type="catalytic activity">
    <reaction evidence="5 6">
        <text>[thioredoxin]-disulfide + L-methionine + H2O = L-methionine (S)-S-oxide + [thioredoxin]-dithiol</text>
        <dbReference type="Rhea" id="RHEA:19993"/>
        <dbReference type="Rhea" id="RHEA-COMP:10698"/>
        <dbReference type="Rhea" id="RHEA-COMP:10700"/>
        <dbReference type="ChEBI" id="CHEBI:15377"/>
        <dbReference type="ChEBI" id="CHEBI:29950"/>
        <dbReference type="ChEBI" id="CHEBI:50058"/>
        <dbReference type="ChEBI" id="CHEBI:57844"/>
        <dbReference type="ChEBI" id="CHEBI:58772"/>
        <dbReference type="EC" id="1.8.4.11"/>
    </reaction>
</comment>
<dbReference type="Pfam" id="PF01625">
    <property type="entry name" value="PMSR"/>
    <property type="match status" value="1"/>
</dbReference>
<dbReference type="GO" id="GO:0008113">
    <property type="term" value="F:peptide-methionine (S)-S-oxide reductase activity"/>
    <property type="evidence" value="ECO:0007669"/>
    <property type="project" value="UniProtKB-UniRule"/>
</dbReference>
<comment type="catalytic activity">
    <reaction evidence="3 6">
        <text>L-methionyl-[protein] + [thioredoxin]-disulfide + H2O = L-methionyl-(S)-S-oxide-[protein] + [thioredoxin]-dithiol</text>
        <dbReference type="Rhea" id="RHEA:14217"/>
        <dbReference type="Rhea" id="RHEA-COMP:10698"/>
        <dbReference type="Rhea" id="RHEA-COMP:10700"/>
        <dbReference type="Rhea" id="RHEA-COMP:12313"/>
        <dbReference type="Rhea" id="RHEA-COMP:12315"/>
        <dbReference type="ChEBI" id="CHEBI:15377"/>
        <dbReference type="ChEBI" id="CHEBI:16044"/>
        <dbReference type="ChEBI" id="CHEBI:29950"/>
        <dbReference type="ChEBI" id="CHEBI:44120"/>
        <dbReference type="ChEBI" id="CHEBI:50058"/>
        <dbReference type="EC" id="1.8.4.11"/>
    </reaction>
</comment>
<dbReference type="InterPro" id="IPR036509">
    <property type="entry name" value="Met_Sox_Rdtase_MsrA_sf"/>
</dbReference>
<dbReference type="NCBIfam" id="NF004042">
    <property type="entry name" value="PRK05550.1"/>
    <property type="match status" value="1"/>
</dbReference>
<feature type="active site" evidence="6">
    <location>
        <position position="205"/>
    </location>
</feature>
<protein>
    <recommendedName>
        <fullName evidence="6">Peptide methionine sulfoxide reductase MsrA</fullName>
        <shortName evidence="6">Protein-methionine-S-oxide reductase</shortName>
        <ecNumber evidence="6">1.8.4.11</ecNumber>
    </recommendedName>
    <alternativeName>
        <fullName evidence="6">Peptide-methionine (S)-S-oxide reductase</fullName>
        <shortName evidence="6">Peptide Met(O) reductase</shortName>
    </alternativeName>
</protein>
<sequence length="351" mass="38025">MRAEEAGTMRLLAAALAPWMIALAVQAMDDAAAETSSREAAMDTRYSKSGYDITPWSAERVAAARARLTPEEDAVAFHAATEPAFCGLYTDTKDAGIYVSVVSGLPLFRSDAKFISTSGWASFFQPFDPAHIVEREDRSHGMMRVEILEARAGAHLGHVFDDGPPPTGRRYCLNSAALRFIPAGAQLPSDSRPVEAQTAYFAGGCFWGVEHAFAAIPGVVDAVSGYMGGHTADPTYEAVCTGETGHAETVRVAFDPVRVSYRDLLAAFFEMHDPTTLDRQGPDVGSQYRSAVFASAPEQEEETRAFIGRLEAAGVHEGRPIVTRVERAGVFYPAEDYHQDYHARHGGACRL</sequence>
<dbReference type="NCBIfam" id="TIGR00401">
    <property type="entry name" value="msrA"/>
    <property type="match status" value="1"/>
</dbReference>
<comment type="function">
    <text evidence="6">Has an important function as a repair enzyme for proteins that have been inactivated by oxidation. Catalyzes the reversible oxidation-reduction of methionine sulfoxide in proteins to methionine.</text>
</comment>
<dbReference type="AlphaFoldDB" id="A0A938BL33"/>
<comment type="caution">
    <text evidence="9">The sequence shown here is derived from an EMBL/GenBank/DDBJ whole genome shotgun (WGS) entry which is preliminary data.</text>
</comment>
<dbReference type="SUPFAM" id="SSF55068">
    <property type="entry name" value="Peptide methionine sulfoxide reductase"/>
    <property type="match status" value="1"/>
</dbReference>
<feature type="domain" description="MsrB" evidence="8">
    <location>
        <begin position="61"/>
        <end position="183"/>
    </location>
</feature>
<dbReference type="Pfam" id="PF01641">
    <property type="entry name" value="SelR"/>
    <property type="match status" value="1"/>
</dbReference>
<reference evidence="9" key="1">
    <citation type="submission" date="2019-03" db="EMBL/GenBank/DDBJ databases">
        <title>Lake Tanganyika Metagenome-Assembled Genomes (MAGs).</title>
        <authorList>
            <person name="Tran P."/>
        </authorList>
    </citation>
    <scope>NUCLEOTIDE SEQUENCE</scope>
    <source>
        <strain evidence="9">M_DeepCast_400m_m2_100</strain>
    </source>
</reference>
<dbReference type="GO" id="GO:0033743">
    <property type="term" value="F:peptide-methionine (R)-S-oxide reductase activity"/>
    <property type="evidence" value="ECO:0007669"/>
    <property type="project" value="UniProtKB-EC"/>
</dbReference>
<keyword evidence="1 6" id="KW-0560">Oxidoreductase</keyword>
<dbReference type="SUPFAM" id="SSF51316">
    <property type="entry name" value="Mss4-like"/>
    <property type="match status" value="1"/>
</dbReference>
<evidence type="ECO:0000259" key="8">
    <source>
        <dbReference type="PROSITE" id="PS51790"/>
    </source>
</evidence>
<dbReference type="InterPro" id="IPR011057">
    <property type="entry name" value="Mss4-like_sf"/>
</dbReference>
<evidence type="ECO:0000256" key="3">
    <source>
        <dbReference type="ARBA" id="ARBA00047806"/>
    </source>
</evidence>
<dbReference type="EC" id="1.8.4.11" evidence="6"/>
<keyword evidence="2" id="KW-0511">Multifunctional enzyme</keyword>
<dbReference type="HAMAP" id="MF_01401">
    <property type="entry name" value="MsrA"/>
    <property type="match status" value="1"/>
</dbReference>
<comment type="catalytic activity">
    <reaction evidence="4">
        <text>L-methionyl-[protein] + [thioredoxin]-disulfide + H2O = L-methionyl-(R)-S-oxide-[protein] + [thioredoxin]-dithiol</text>
        <dbReference type="Rhea" id="RHEA:24164"/>
        <dbReference type="Rhea" id="RHEA-COMP:10698"/>
        <dbReference type="Rhea" id="RHEA-COMP:10700"/>
        <dbReference type="Rhea" id="RHEA-COMP:12313"/>
        <dbReference type="Rhea" id="RHEA-COMP:12314"/>
        <dbReference type="ChEBI" id="CHEBI:15377"/>
        <dbReference type="ChEBI" id="CHEBI:16044"/>
        <dbReference type="ChEBI" id="CHEBI:29950"/>
        <dbReference type="ChEBI" id="CHEBI:45764"/>
        <dbReference type="ChEBI" id="CHEBI:50058"/>
        <dbReference type="EC" id="1.8.4.12"/>
    </reaction>
</comment>
<organism evidence="9 10">
    <name type="scientific">Eiseniibacteriota bacterium</name>
    <dbReference type="NCBI Taxonomy" id="2212470"/>
    <lineage>
        <taxon>Bacteria</taxon>
        <taxon>Candidatus Eiseniibacteriota</taxon>
    </lineage>
</organism>
<proteinExistence type="inferred from homology"/>
<evidence type="ECO:0000313" key="9">
    <source>
        <dbReference type="EMBL" id="MBM3316634.1"/>
    </source>
</evidence>
<evidence type="ECO:0000256" key="2">
    <source>
        <dbReference type="ARBA" id="ARBA00023268"/>
    </source>
</evidence>
<evidence type="ECO:0000256" key="6">
    <source>
        <dbReference type="HAMAP-Rule" id="MF_01401"/>
    </source>
</evidence>
<dbReference type="Gene3D" id="3.30.1060.10">
    <property type="entry name" value="Peptide methionine sulphoxide reductase MsrA"/>
    <property type="match status" value="1"/>
</dbReference>
<evidence type="ECO:0000256" key="7">
    <source>
        <dbReference type="SAM" id="SignalP"/>
    </source>
</evidence>
<evidence type="ECO:0000256" key="1">
    <source>
        <dbReference type="ARBA" id="ARBA00023002"/>
    </source>
</evidence>
<dbReference type="NCBIfam" id="TIGR00357">
    <property type="entry name" value="peptide-methionine (R)-S-oxide reductase MsrB"/>
    <property type="match status" value="1"/>
</dbReference>
<dbReference type="Gene3D" id="2.170.150.20">
    <property type="entry name" value="Peptide methionine sulfoxide reductase"/>
    <property type="match status" value="1"/>
</dbReference>
<dbReference type="PANTHER" id="PTHR43774">
    <property type="entry name" value="PEPTIDE METHIONINE SULFOXIDE REDUCTASE"/>
    <property type="match status" value="1"/>
</dbReference>
<name>A0A938BL33_UNCEI</name>
<feature type="signal peptide" evidence="7">
    <location>
        <begin position="1"/>
        <end position="27"/>
    </location>
</feature>